<evidence type="ECO:0000313" key="10">
    <source>
        <dbReference type="EMBL" id="AHE56090.1"/>
    </source>
</evidence>
<dbReference type="SUPFAM" id="SSF51905">
    <property type="entry name" value="FAD/NAD(P)-binding domain"/>
    <property type="match status" value="1"/>
</dbReference>
<sequence length="670" mass="72917">MGRPFNAIQETMLLAITEAFFADRVMAIPPEQVVDNIQHQFGLIEGSARDTIGLSLYALGAALGGPLFLLKSPRERMEVIEERLAKSQIDLLQDLARTRGVIYAGYYGHWEGCTEEDNLHNPVLNQIGFVLPKYRVRNPATDVEIKPQYERELTHKDFVGHGAVPASVGVIVVGSGAGGAVAAATLAKKWGHDVLVIEAGAHYPSTRITHEERRMTAKLFVNGALQTSRDNDFIIFQGRCVGGSTVINNGIALRMKEPGLTHPQARDVFLDWESIGAPVDEAAFNAAYESIEERLEIGEIEHRSGRNNGPHLLNGWKLHAAATGDPRDQTAITRWFKKNYGPASAGAHCAYCGYCNTGCPYGRKHGMAQSYLLDARKAGARILAEATVRRILWRDSEDGDGRKVATGVEVELEDGSTCRIAATTGVVVAAGTMASSRLLDDSGIENTGRDISLNIACPVVGLMPPGHQVNAWDEDQMATYVDRGDFLIESHFQPPMSMSTLMPGWGPEHHRRMLNYNRLASAGVLFPADRCGRLEGGKLAFKLSPHVELPLLRRALAALIDVHFRNGAIEVYPALARGDTLYPGMDVDAFLKDRIREADDVTLSSSHPHGGNCMNADPKKGVVDLDCRVHGTANVLVTDASVLPSCIRVNAQLTTMAMARYATARADPFA</sequence>
<dbReference type="PROSITE" id="PS00198">
    <property type="entry name" value="4FE4S_FER_1"/>
    <property type="match status" value="1"/>
</dbReference>
<evidence type="ECO:0000259" key="9">
    <source>
        <dbReference type="Pfam" id="PF05199"/>
    </source>
</evidence>
<dbReference type="OrthoDB" id="9798604at2"/>
<feature type="domain" description="Glucose-methanol-choline oxidoreductase C-terminal" evidence="9">
    <location>
        <begin position="595"/>
        <end position="659"/>
    </location>
</feature>
<keyword evidence="3" id="KW-0479">Metal-binding</keyword>
<dbReference type="Gene3D" id="3.50.50.60">
    <property type="entry name" value="FAD/NAD(P)-binding domain"/>
    <property type="match status" value="2"/>
</dbReference>
<keyword evidence="7" id="KW-0411">Iron-sulfur</keyword>
<evidence type="ECO:0000256" key="6">
    <source>
        <dbReference type="ARBA" id="ARBA00023004"/>
    </source>
</evidence>
<dbReference type="GO" id="GO:0050660">
    <property type="term" value="F:flavin adenine dinucleotide binding"/>
    <property type="evidence" value="ECO:0007669"/>
    <property type="project" value="InterPro"/>
</dbReference>
<evidence type="ECO:0000256" key="1">
    <source>
        <dbReference type="ARBA" id="ARBA00010790"/>
    </source>
</evidence>
<dbReference type="Pfam" id="PF00732">
    <property type="entry name" value="GMC_oxred_N"/>
    <property type="match status" value="1"/>
</dbReference>
<evidence type="ECO:0008006" key="12">
    <source>
        <dbReference type="Google" id="ProtNLM"/>
    </source>
</evidence>
<dbReference type="InterPro" id="IPR000172">
    <property type="entry name" value="GMC_OxRdtase_N"/>
</dbReference>
<dbReference type="STRING" id="1123269.NX02_22345"/>
<dbReference type="GO" id="GO:0046872">
    <property type="term" value="F:metal ion binding"/>
    <property type="evidence" value="ECO:0007669"/>
    <property type="project" value="UniProtKB-KW"/>
</dbReference>
<organism evidence="10 11">
    <name type="scientific">Sphingomonas sanxanigenens DSM 19645 = NX02</name>
    <dbReference type="NCBI Taxonomy" id="1123269"/>
    <lineage>
        <taxon>Bacteria</taxon>
        <taxon>Pseudomonadati</taxon>
        <taxon>Pseudomonadota</taxon>
        <taxon>Alphaproteobacteria</taxon>
        <taxon>Sphingomonadales</taxon>
        <taxon>Sphingomonadaceae</taxon>
        <taxon>Sphingomonas</taxon>
    </lineage>
</organism>
<evidence type="ECO:0000256" key="4">
    <source>
        <dbReference type="ARBA" id="ARBA00022827"/>
    </source>
</evidence>
<evidence type="ECO:0000256" key="5">
    <source>
        <dbReference type="ARBA" id="ARBA00023002"/>
    </source>
</evidence>
<keyword evidence="6" id="KW-0408">Iron</keyword>
<comment type="similarity">
    <text evidence="1">Belongs to the GMC oxidoreductase family.</text>
</comment>
<dbReference type="EMBL" id="CP006644">
    <property type="protein sequence ID" value="AHE56090.1"/>
    <property type="molecule type" value="Genomic_DNA"/>
</dbReference>
<keyword evidence="4" id="KW-0274">FAD</keyword>
<dbReference type="eggNOG" id="COG2303">
    <property type="taxonomic scope" value="Bacteria"/>
</dbReference>
<dbReference type="PANTHER" id="PTHR46056">
    <property type="entry name" value="LONG-CHAIN-ALCOHOL OXIDASE"/>
    <property type="match status" value="1"/>
</dbReference>
<evidence type="ECO:0000256" key="7">
    <source>
        <dbReference type="ARBA" id="ARBA00023014"/>
    </source>
</evidence>
<keyword evidence="11" id="KW-1185">Reference proteome</keyword>
<dbReference type="InterPro" id="IPR007867">
    <property type="entry name" value="GMC_OxRtase_C"/>
</dbReference>
<protein>
    <recommendedName>
        <fullName evidence="12">Glucose-methanol-choline oxidoreductase</fullName>
    </recommendedName>
</protein>
<dbReference type="PATRIC" id="fig|1123269.5.peg.4368"/>
<gene>
    <name evidence="10" type="ORF">NX02_22345</name>
</gene>
<dbReference type="Pfam" id="PF05199">
    <property type="entry name" value="GMC_oxred_C"/>
    <property type="match status" value="1"/>
</dbReference>
<name>W0AK96_9SPHN</name>
<keyword evidence="5" id="KW-0560">Oxidoreductase</keyword>
<dbReference type="Pfam" id="PF13450">
    <property type="entry name" value="NAD_binding_8"/>
    <property type="match status" value="1"/>
</dbReference>
<dbReference type="PANTHER" id="PTHR46056:SF12">
    <property type="entry name" value="LONG-CHAIN-ALCOHOL OXIDASE"/>
    <property type="match status" value="1"/>
</dbReference>
<evidence type="ECO:0000313" key="11">
    <source>
        <dbReference type="Proteomes" id="UP000018851"/>
    </source>
</evidence>
<dbReference type="GO" id="GO:0016614">
    <property type="term" value="F:oxidoreductase activity, acting on CH-OH group of donors"/>
    <property type="evidence" value="ECO:0007669"/>
    <property type="project" value="InterPro"/>
</dbReference>
<evidence type="ECO:0000259" key="8">
    <source>
        <dbReference type="Pfam" id="PF00732"/>
    </source>
</evidence>
<dbReference type="InterPro" id="IPR036188">
    <property type="entry name" value="FAD/NAD-bd_sf"/>
</dbReference>
<proteinExistence type="inferred from homology"/>
<keyword evidence="2" id="KW-0285">Flavoprotein</keyword>
<dbReference type="KEGG" id="ssan:NX02_22345"/>
<dbReference type="GO" id="GO:0051536">
    <property type="term" value="F:iron-sulfur cluster binding"/>
    <property type="evidence" value="ECO:0007669"/>
    <property type="project" value="UniProtKB-KW"/>
</dbReference>
<dbReference type="InterPro" id="IPR017900">
    <property type="entry name" value="4Fe4S_Fe_S_CS"/>
</dbReference>
<dbReference type="Proteomes" id="UP000018851">
    <property type="component" value="Chromosome"/>
</dbReference>
<reference evidence="10 11" key="1">
    <citation type="submission" date="2013-07" db="EMBL/GenBank/DDBJ databases">
        <title>Completed genome of Sphingomonas sanxanigenens NX02.</title>
        <authorList>
            <person name="Ma T."/>
            <person name="Huang H."/>
            <person name="Wu M."/>
            <person name="Li X."/>
            <person name="Li G."/>
        </authorList>
    </citation>
    <scope>NUCLEOTIDE SEQUENCE [LARGE SCALE GENOMIC DNA]</scope>
    <source>
        <strain evidence="10 11">NX02</strain>
    </source>
</reference>
<evidence type="ECO:0000256" key="2">
    <source>
        <dbReference type="ARBA" id="ARBA00022630"/>
    </source>
</evidence>
<evidence type="ECO:0000256" key="3">
    <source>
        <dbReference type="ARBA" id="ARBA00022723"/>
    </source>
</evidence>
<dbReference type="AlphaFoldDB" id="W0AK96"/>
<accession>W0AK96</accession>
<feature type="domain" description="Glucose-methanol-choline oxidoreductase N-terminal" evidence="8">
    <location>
        <begin position="217"/>
        <end position="454"/>
    </location>
</feature>
<dbReference type="RefSeq" id="WP_025294218.1">
    <property type="nucleotide sequence ID" value="NZ_CP006644.1"/>
</dbReference>
<dbReference type="HOGENOM" id="CLU_409322_0_0_5"/>